<dbReference type="RefSeq" id="WP_277415568.1">
    <property type="nucleotide sequence ID" value="NZ_CP119083.1"/>
</dbReference>
<dbReference type="EMBL" id="CP119083">
    <property type="protein sequence ID" value="WEF32852.1"/>
    <property type="molecule type" value="Genomic_DNA"/>
</dbReference>
<dbReference type="InterPro" id="IPR053716">
    <property type="entry name" value="Flag_assembly_chemotaxis_eff"/>
</dbReference>
<feature type="coiled-coil region" evidence="1">
    <location>
        <begin position="27"/>
        <end position="54"/>
    </location>
</feature>
<dbReference type="Gene3D" id="1.10.287.1700">
    <property type="match status" value="1"/>
</dbReference>
<reference evidence="2 3" key="1">
    <citation type="submission" date="2023-02" db="EMBL/GenBank/DDBJ databases">
        <title>Gemone sequence of Telluria chitinolytica ACM 3522T.</title>
        <authorList>
            <person name="Frediansyah A."/>
            <person name="Miess H."/>
            <person name="Gross H."/>
        </authorList>
    </citation>
    <scope>NUCLEOTIDE SEQUENCE [LARGE SCALE GENOMIC DNA]</scope>
    <source>
        <strain evidence="2 3">ACM 3522</strain>
    </source>
</reference>
<evidence type="ECO:0008006" key="4">
    <source>
        <dbReference type="Google" id="ProtNLM"/>
    </source>
</evidence>
<gene>
    <name evidence="2" type="ORF">PX653_26225</name>
</gene>
<evidence type="ECO:0000256" key="1">
    <source>
        <dbReference type="SAM" id="Coils"/>
    </source>
</evidence>
<keyword evidence="3" id="KW-1185">Reference proteome</keyword>
<name>A0ABY8BAA2_9BURK</name>
<organism evidence="2 3">
    <name type="scientific">Pseudoduganella chitinolytica</name>
    <dbReference type="NCBI Taxonomy" id="34070"/>
    <lineage>
        <taxon>Bacteria</taxon>
        <taxon>Pseudomonadati</taxon>
        <taxon>Pseudomonadota</taxon>
        <taxon>Betaproteobacteria</taxon>
        <taxon>Burkholderiales</taxon>
        <taxon>Oxalobacteraceae</taxon>
        <taxon>Telluria group</taxon>
        <taxon>Pseudoduganella</taxon>
    </lineage>
</organism>
<evidence type="ECO:0000313" key="2">
    <source>
        <dbReference type="EMBL" id="WEF32852.1"/>
    </source>
</evidence>
<protein>
    <recommendedName>
        <fullName evidence="4">Flagellar FliJ protein</fullName>
    </recommendedName>
</protein>
<evidence type="ECO:0000313" key="3">
    <source>
        <dbReference type="Proteomes" id="UP001216510"/>
    </source>
</evidence>
<accession>A0ABY8BAA2</accession>
<dbReference type="Proteomes" id="UP001216510">
    <property type="component" value="Chromosome"/>
</dbReference>
<proteinExistence type="predicted"/>
<keyword evidence="1" id="KW-0175">Coiled coil</keyword>
<feature type="coiled-coil region" evidence="1">
    <location>
        <begin position="84"/>
        <end position="111"/>
    </location>
</feature>
<sequence>MSKRFRYALEPLRLTRQWALDELLATLARHNEAVTRASTALQQLRAQLEQARQDWLAGQAAGQTLALERMAVLGRYLYDGAVRVDAMARQLAVLERQRDDTAAQVAAARRALDAVEEHRDDQRAAFRRAQGSEDFKLADDHWSVLQARGTEHELDC</sequence>